<reference evidence="2" key="1">
    <citation type="submission" date="2023-03" db="EMBL/GenBank/DDBJ databases">
        <title>Massive genome expansion in bonnet fungi (Mycena s.s.) driven by repeated elements and novel gene families across ecological guilds.</title>
        <authorList>
            <consortium name="Lawrence Berkeley National Laboratory"/>
            <person name="Harder C.B."/>
            <person name="Miyauchi S."/>
            <person name="Viragh M."/>
            <person name="Kuo A."/>
            <person name="Thoen E."/>
            <person name="Andreopoulos B."/>
            <person name="Lu D."/>
            <person name="Skrede I."/>
            <person name="Drula E."/>
            <person name="Henrissat B."/>
            <person name="Morin E."/>
            <person name="Kohler A."/>
            <person name="Barry K."/>
            <person name="LaButti K."/>
            <person name="Morin E."/>
            <person name="Salamov A."/>
            <person name="Lipzen A."/>
            <person name="Mereny Z."/>
            <person name="Hegedus B."/>
            <person name="Baldrian P."/>
            <person name="Stursova M."/>
            <person name="Weitz H."/>
            <person name="Taylor A."/>
            <person name="Grigoriev I.V."/>
            <person name="Nagy L.G."/>
            <person name="Martin F."/>
            <person name="Kauserud H."/>
        </authorList>
    </citation>
    <scope>NUCLEOTIDE SEQUENCE</scope>
    <source>
        <strain evidence="2">CBHHK200</strain>
    </source>
</reference>
<evidence type="ECO:0000256" key="1">
    <source>
        <dbReference type="SAM" id="MobiDB-lite"/>
    </source>
</evidence>
<feature type="region of interest" description="Disordered" evidence="1">
    <location>
        <begin position="1"/>
        <end position="97"/>
    </location>
</feature>
<proteinExistence type="predicted"/>
<keyword evidence="3" id="KW-1185">Reference proteome</keyword>
<name>A0AAD6WPM9_9AGAR</name>
<dbReference type="AlphaFoldDB" id="A0AAD6WPM9"/>
<comment type="caution">
    <text evidence="2">The sequence shown here is derived from an EMBL/GenBank/DDBJ whole genome shotgun (WGS) entry which is preliminary data.</text>
</comment>
<dbReference type="Proteomes" id="UP001218188">
    <property type="component" value="Unassembled WGS sequence"/>
</dbReference>
<protein>
    <submittedName>
        <fullName evidence="2">Uncharacterized protein</fullName>
    </submittedName>
</protein>
<dbReference type="EMBL" id="JARJCM010000262">
    <property type="protein sequence ID" value="KAJ7020465.1"/>
    <property type="molecule type" value="Genomic_DNA"/>
</dbReference>
<sequence>MAHQGIQYFAAPPPMSLPAAPASGACRPPRQQPKHFIGNVTGYIQNGGYRPRTGPNSTEEVSAKHPRPDDDEDTPAPKHRGIARSLRQRGPKGPQKEIVVAVPVRRIVASGKGWVEIEADDDI</sequence>
<evidence type="ECO:0000313" key="2">
    <source>
        <dbReference type="EMBL" id="KAJ7020465.1"/>
    </source>
</evidence>
<feature type="compositionally biased region" description="Basic residues" evidence="1">
    <location>
        <begin position="77"/>
        <end position="90"/>
    </location>
</feature>
<organism evidence="2 3">
    <name type="scientific">Mycena alexandri</name>
    <dbReference type="NCBI Taxonomy" id="1745969"/>
    <lineage>
        <taxon>Eukaryota</taxon>
        <taxon>Fungi</taxon>
        <taxon>Dikarya</taxon>
        <taxon>Basidiomycota</taxon>
        <taxon>Agaricomycotina</taxon>
        <taxon>Agaricomycetes</taxon>
        <taxon>Agaricomycetidae</taxon>
        <taxon>Agaricales</taxon>
        <taxon>Marasmiineae</taxon>
        <taxon>Mycenaceae</taxon>
        <taxon>Mycena</taxon>
    </lineage>
</organism>
<accession>A0AAD6WPM9</accession>
<gene>
    <name evidence="2" type="ORF">C8F04DRAFT_1196631</name>
</gene>
<evidence type="ECO:0000313" key="3">
    <source>
        <dbReference type="Proteomes" id="UP001218188"/>
    </source>
</evidence>